<feature type="domain" description="TubC N-terminal docking" evidence="3">
    <location>
        <begin position="4"/>
        <end position="54"/>
    </location>
</feature>
<dbReference type="PANTHER" id="PTHR43747:SF1">
    <property type="entry name" value="SLR1998 PROTEIN"/>
    <property type="match status" value="1"/>
</dbReference>
<dbReference type="Pfam" id="PF18563">
    <property type="entry name" value="TubC_N"/>
    <property type="match status" value="1"/>
</dbReference>
<evidence type="ECO:0000259" key="3">
    <source>
        <dbReference type="Pfam" id="PF18563"/>
    </source>
</evidence>
<dbReference type="InterPro" id="IPR036188">
    <property type="entry name" value="FAD/NAD-bd_sf"/>
</dbReference>
<accession>A0A857D9V3</accession>
<dbReference type="InterPro" id="IPR044894">
    <property type="entry name" value="TubC_N_sf"/>
</dbReference>
<dbReference type="Gene3D" id="3.50.50.60">
    <property type="entry name" value="FAD/NAD(P)-binding domain"/>
    <property type="match status" value="1"/>
</dbReference>
<comment type="similarity">
    <text evidence="1">Belongs to the flavin-dependent halogenase family. Bacterial tryptophan halogenase subfamily.</text>
</comment>
<evidence type="ECO:0000256" key="1">
    <source>
        <dbReference type="ARBA" id="ARBA00038396"/>
    </source>
</evidence>
<name>A0A857D9V3_MICAE</name>
<protein>
    <submittedName>
        <fullName evidence="4">FAD-dependent oxidoreductase</fullName>
    </submittedName>
</protein>
<gene>
    <name evidence="4" type="ORF">GQR42_24400</name>
</gene>
<dbReference type="InterPro" id="IPR041464">
    <property type="entry name" value="TubC_N"/>
</dbReference>
<dbReference type="RefSeq" id="WP_158201946.1">
    <property type="nucleotide sequence ID" value="NZ_CP046973.1"/>
</dbReference>
<dbReference type="InterPro" id="IPR002938">
    <property type="entry name" value="FAD-bd"/>
</dbReference>
<dbReference type="Proteomes" id="UP000438345">
    <property type="component" value="Chromosome"/>
</dbReference>
<dbReference type="AlphaFoldDB" id="A0A857D9V3"/>
<feature type="domain" description="FAD-binding" evidence="2">
    <location>
        <begin position="64"/>
        <end position="279"/>
    </location>
</feature>
<evidence type="ECO:0000313" key="4">
    <source>
        <dbReference type="EMBL" id="QGZ92176.1"/>
    </source>
</evidence>
<dbReference type="GO" id="GO:0071949">
    <property type="term" value="F:FAD binding"/>
    <property type="evidence" value="ECO:0007669"/>
    <property type="project" value="InterPro"/>
</dbReference>
<dbReference type="PANTHER" id="PTHR43747">
    <property type="entry name" value="FAD-BINDING PROTEIN"/>
    <property type="match status" value="1"/>
</dbReference>
<dbReference type="EMBL" id="CP046973">
    <property type="protein sequence ID" value="QGZ92176.1"/>
    <property type="molecule type" value="Genomic_DNA"/>
</dbReference>
<evidence type="ECO:0000259" key="2">
    <source>
        <dbReference type="Pfam" id="PF01494"/>
    </source>
</evidence>
<dbReference type="Pfam" id="PF01494">
    <property type="entry name" value="FAD_binding_3"/>
    <property type="match status" value="1"/>
</dbReference>
<reference evidence="4 5" key="1">
    <citation type="submission" date="2019-12" db="EMBL/GenBank/DDBJ databases">
        <title>Complete genome sequence of Microcystis aeruginosa strain FD4.</title>
        <authorList>
            <person name="Urakawa H."/>
        </authorList>
    </citation>
    <scope>NUCLEOTIDE SEQUENCE [LARGE SCALE GENOMIC DNA]</scope>
    <source>
        <strain evidence="4 5">FD4</strain>
    </source>
</reference>
<dbReference type="SUPFAM" id="SSF51905">
    <property type="entry name" value="FAD/NAD(P)-binding domain"/>
    <property type="match status" value="1"/>
</dbReference>
<proteinExistence type="inferred from homology"/>
<dbReference type="Gene3D" id="1.10.10.1830">
    <property type="entry name" value="Non-ribosomal peptide synthase, adenylation domain"/>
    <property type="match status" value="1"/>
</dbReference>
<dbReference type="InterPro" id="IPR050816">
    <property type="entry name" value="Flavin-dep_Halogenase_NPB"/>
</dbReference>
<evidence type="ECO:0000313" key="5">
    <source>
        <dbReference type="Proteomes" id="UP000438345"/>
    </source>
</evidence>
<sequence length="626" mass="72219">MRTVEFLSHLNHLGITIWMEGDKLRYRSPQGVMTPDLLEQLKEYKEELIVLLREQADNFSSETDYDVAICGGGLAGLTLARQLKLKQPHLSVVVLDKMARPLPEAGFKVGESTVEVGAFYLANTLQLTSYFDNQHLSKLGLRYFFKPQETEFHKRPELGLSEFHAPKSYQIDRGKLENDLRQFNIEAGIDLKENCSVKDIELAEGLQQHHKIIYTQGSGANQKTHCIKSRWVVDAMGRRRFIQKKLGLAKPNHNNYSAVWFRVEGRFDVSNFVPTSEEKWHQRVPNNNRYYSTNHLCGEGYWVWLIPLSTGYTSIGIVTRQDIHPLKNYHNYELALQWLRENEPVLAAHLEGKSPEDFRKMPKYSYSSKQVFSCNRWTCVGEAGLFPDPFYSPGSDSIGFGNSLTTQMIELDLKGQLTPERVDDANHFYLTYHDGLTFNIQNSYNCMGNGIVLSTKFIWDTLAGWTFSGLMMFNSIFLDLELKMKVQQINAEFFSLSYRMQQLFRDWANQSLGRVSFEFIDYLAIPFVNELRTRNLQSNKTEAEIIAAYRASLELFEEFAQVIFQIALEDTRPELLPKINEHPWLNAWAISLDASKWEADGLFSPKSEPRDLEVIKQQFRGAMSRQ</sequence>
<organism evidence="4 5">
    <name type="scientific">Microcystis aeruginosa FD4</name>
    <dbReference type="NCBI Taxonomy" id="2686288"/>
    <lineage>
        <taxon>Bacteria</taxon>
        <taxon>Bacillati</taxon>
        <taxon>Cyanobacteriota</taxon>
        <taxon>Cyanophyceae</taxon>
        <taxon>Oscillatoriophycideae</taxon>
        <taxon>Chroococcales</taxon>
        <taxon>Microcystaceae</taxon>
        <taxon>Microcystis</taxon>
    </lineage>
</organism>